<sequence length="117" mass="12538">PRNPFVDDEAAESGSGTDDSDWEKEGDAERGVEEEAHGRTAPTTPSQQSNQPTLPALTPEMIHQFHQFQLFLASAPVTPTPPAAGTSDTTRQEASPPGTVDRADGNFHNQENAGRDN</sequence>
<accession>A0AAD5RZD2</accession>
<comment type="caution">
    <text evidence="2">The sequence shown here is derived from an EMBL/GenBank/DDBJ whole genome shotgun (WGS) entry which is preliminary data.</text>
</comment>
<dbReference type="Proteomes" id="UP001212841">
    <property type="component" value="Unassembled WGS sequence"/>
</dbReference>
<gene>
    <name evidence="2" type="ORF">HK097_006587</name>
</gene>
<organism evidence="2 3">
    <name type="scientific">Rhizophlyctis rosea</name>
    <dbReference type="NCBI Taxonomy" id="64517"/>
    <lineage>
        <taxon>Eukaryota</taxon>
        <taxon>Fungi</taxon>
        <taxon>Fungi incertae sedis</taxon>
        <taxon>Chytridiomycota</taxon>
        <taxon>Chytridiomycota incertae sedis</taxon>
        <taxon>Chytridiomycetes</taxon>
        <taxon>Rhizophlyctidales</taxon>
        <taxon>Rhizophlyctidaceae</taxon>
        <taxon>Rhizophlyctis</taxon>
    </lineage>
</organism>
<protein>
    <submittedName>
        <fullName evidence="2">Uncharacterized protein</fullName>
    </submittedName>
</protein>
<dbReference type="EMBL" id="JADGJD010003087">
    <property type="protein sequence ID" value="KAJ3025823.1"/>
    <property type="molecule type" value="Genomic_DNA"/>
</dbReference>
<dbReference type="AlphaFoldDB" id="A0AAD5RZD2"/>
<name>A0AAD5RZD2_9FUNG</name>
<evidence type="ECO:0000313" key="2">
    <source>
        <dbReference type="EMBL" id="KAJ3025823.1"/>
    </source>
</evidence>
<feature type="region of interest" description="Disordered" evidence="1">
    <location>
        <begin position="73"/>
        <end position="117"/>
    </location>
</feature>
<keyword evidence="3" id="KW-1185">Reference proteome</keyword>
<evidence type="ECO:0000313" key="3">
    <source>
        <dbReference type="Proteomes" id="UP001212841"/>
    </source>
</evidence>
<proteinExistence type="predicted"/>
<feature type="region of interest" description="Disordered" evidence="1">
    <location>
        <begin position="1"/>
        <end position="61"/>
    </location>
</feature>
<reference evidence="2" key="1">
    <citation type="submission" date="2020-05" db="EMBL/GenBank/DDBJ databases">
        <title>Phylogenomic resolution of chytrid fungi.</title>
        <authorList>
            <person name="Stajich J.E."/>
            <person name="Amses K."/>
            <person name="Simmons R."/>
            <person name="Seto K."/>
            <person name="Myers J."/>
            <person name="Bonds A."/>
            <person name="Quandt C.A."/>
            <person name="Barry K."/>
            <person name="Liu P."/>
            <person name="Grigoriev I."/>
            <person name="Longcore J.E."/>
            <person name="James T.Y."/>
        </authorList>
    </citation>
    <scope>NUCLEOTIDE SEQUENCE</scope>
    <source>
        <strain evidence="2">JEL0318</strain>
    </source>
</reference>
<feature type="compositionally biased region" description="Basic and acidic residues" evidence="1">
    <location>
        <begin position="23"/>
        <end position="38"/>
    </location>
</feature>
<evidence type="ECO:0000256" key="1">
    <source>
        <dbReference type="SAM" id="MobiDB-lite"/>
    </source>
</evidence>
<feature type="compositionally biased region" description="Acidic residues" evidence="1">
    <location>
        <begin position="1"/>
        <end position="11"/>
    </location>
</feature>
<feature type="non-terminal residue" evidence="2">
    <location>
        <position position="1"/>
    </location>
</feature>
<feature type="compositionally biased region" description="Polar residues" evidence="1">
    <location>
        <begin position="41"/>
        <end position="53"/>
    </location>
</feature>
<feature type="compositionally biased region" description="Polar residues" evidence="1">
    <location>
        <begin position="107"/>
        <end position="117"/>
    </location>
</feature>